<name>A0A7U9PXX2_9ACTN</name>
<evidence type="ECO:0000256" key="1">
    <source>
        <dbReference type="SAM" id="MobiDB-lite"/>
    </source>
</evidence>
<dbReference type="AlphaFoldDB" id="A0A7U9PXX2"/>
<keyword evidence="2" id="KW-0472">Membrane</keyword>
<evidence type="ECO:0000259" key="3">
    <source>
        <dbReference type="Pfam" id="PF20177"/>
    </source>
</evidence>
<feature type="region of interest" description="Disordered" evidence="1">
    <location>
        <begin position="1"/>
        <end position="25"/>
    </location>
</feature>
<dbReference type="InterPro" id="IPR046672">
    <property type="entry name" value="DUF6542"/>
</dbReference>
<comment type="caution">
    <text evidence="4">The sequence shown here is derived from an EMBL/GenBank/DDBJ whole genome shotgun (WGS) entry which is preliminary data.</text>
</comment>
<dbReference type="GeneID" id="95621844"/>
<feature type="transmembrane region" description="Helical" evidence="2">
    <location>
        <begin position="139"/>
        <end position="167"/>
    </location>
</feature>
<feature type="region of interest" description="Disordered" evidence="1">
    <location>
        <begin position="184"/>
        <end position="259"/>
    </location>
</feature>
<feature type="transmembrane region" description="Helical" evidence="2">
    <location>
        <begin position="86"/>
        <end position="106"/>
    </location>
</feature>
<evidence type="ECO:0000313" key="5">
    <source>
        <dbReference type="Proteomes" id="UP000287830"/>
    </source>
</evidence>
<sequence length="259" mass="26439">MNAAGTPGAPRAPGGPGAPRGPGADGFGEESATVYRVRARRSGPLAPLAAAAARLPAPRLTGLGCGLLSTLALVVFAFADRLLFDAAPTAYGVFFVLVSVCAGLWVRPYDLITAPVALPIAYTVGTVPISHDTGGFGGLLMGVFTVLATQAGWLYAGTLACALIVLVRKAAALARRQAERLARRQAARAGGRAPARAQSAGKEPGAAPERVRRRAEQAPGPGQRPGLGQGPHRPGRTPGQPAAQRAGQVRDRPASRPAT</sequence>
<dbReference type="Proteomes" id="UP000287830">
    <property type="component" value="Unassembled WGS sequence"/>
</dbReference>
<evidence type="ECO:0000256" key="2">
    <source>
        <dbReference type="SAM" id="Phobius"/>
    </source>
</evidence>
<feature type="transmembrane region" description="Helical" evidence="2">
    <location>
        <begin position="60"/>
        <end position="79"/>
    </location>
</feature>
<feature type="domain" description="DUF6542" evidence="3">
    <location>
        <begin position="59"/>
        <end position="171"/>
    </location>
</feature>
<dbReference type="RefSeq" id="WP_125045175.1">
    <property type="nucleotide sequence ID" value="NZ_BHZC01000001.1"/>
</dbReference>
<gene>
    <name evidence="4" type="ORF">OEIGOIKO_02893</name>
</gene>
<feature type="compositionally biased region" description="Basic and acidic residues" evidence="1">
    <location>
        <begin position="248"/>
        <end position="259"/>
    </location>
</feature>
<accession>A0A7U9PXX2</accession>
<feature type="compositionally biased region" description="Low complexity" evidence="1">
    <location>
        <begin position="1"/>
        <end position="12"/>
    </location>
</feature>
<protein>
    <submittedName>
        <fullName evidence="4">Membrane protein</fullName>
    </submittedName>
</protein>
<reference evidence="4 5" key="1">
    <citation type="submission" date="2018-11" db="EMBL/GenBank/DDBJ databases">
        <title>Whole genome sequence of Streptomyces chrestomyceticus NBRC 13444(T).</title>
        <authorList>
            <person name="Komaki H."/>
            <person name="Tamura T."/>
        </authorList>
    </citation>
    <scope>NUCLEOTIDE SEQUENCE [LARGE SCALE GENOMIC DNA]</scope>
    <source>
        <strain evidence="4 5">NBRC 13444</strain>
    </source>
</reference>
<dbReference type="OrthoDB" id="4334282at2"/>
<organism evidence="4 5">
    <name type="scientific">Streptomyces chrestomyceticus JCM 4735</name>
    <dbReference type="NCBI Taxonomy" id="1306181"/>
    <lineage>
        <taxon>Bacteria</taxon>
        <taxon>Bacillati</taxon>
        <taxon>Actinomycetota</taxon>
        <taxon>Actinomycetes</taxon>
        <taxon>Kitasatosporales</taxon>
        <taxon>Streptomycetaceae</taxon>
        <taxon>Streptomyces</taxon>
    </lineage>
</organism>
<keyword evidence="2" id="KW-1133">Transmembrane helix</keyword>
<feature type="compositionally biased region" description="Low complexity" evidence="1">
    <location>
        <begin position="187"/>
        <end position="201"/>
    </location>
</feature>
<keyword evidence="2" id="KW-0812">Transmembrane</keyword>
<evidence type="ECO:0000313" key="4">
    <source>
        <dbReference type="EMBL" id="GCD35150.1"/>
    </source>
</evidence>
<dbReference type="EMBL" id="BHZC01000001">
    <property type="protein sequence ID" value="GCD35150.1"/>
    <property type="molecule type" value="Genomic_DNA"/>
</dbReference>
<dbReference type="Pfam" id="PF20177">
    <property type="entry name" value="DUF6542"/>
    <property type="match status" value="1"/>
</dbReference>
<proteinExistence type="predicted"/>
<feature type="compositionally biased region" description="Gly residues" evidence="1">
    <location>
        <begin position="14"/>
        <end position="25"/>
    </location>
</feature>